<evidence type="ECO:0000313" key="2">
    <source>
        <dbReference type="Proteomes" id="UP001498398"/>
    </source>
</evidence>
<dbReference type="EMBL" id="JBANRG010000074">
    <property type="protein sequence ID" value="KAK7439156.1"/>
    <property type="molecule type" value="Genomic_DNA"/>
</dbReference>
<protein>
    <recommendedName>
        <fullName evidence="3">F-box domain-containing protein</fullName>
    </recommendedName>
</protein>
<dbReference type="Gene3D" id="3.80.10.10">
    <property type="entry name" value="Ribonuclease Inhibitor"/>
    <property type="match status" value="1"/>
</dbReference>
<gene>
    <name evidence="1" type="ORF">VKT23_017646</name>
</gene>
<proteinExistence type="predicted"/>
<reference evidence="1 2" key="1">
    <citation type="submission" date="2024-01" db="EMBL/GenBank/DDBJ databases">
        <title>A draft genome for the cacao thread blight pathogen Marasmiellus scandens.</title>
        <authorList>
            <person name="Baruah I.K."/>
            <person name="Leung J."/>
            <person name="Bukari Y."/>
            <person name="Amoako-Attah I."/>
            <person name="Meinhardt L.W."/>
            <person name="Bailey B.A."/>
            <person name="Cohen S.P."/>
        </authorList>
    </citation>
    <scope>NUCLEOTIDE SEQUENCE [LARGE SCALE GENOMIC DNA]</scope>
    <source>
        <strain evidence="1 2">GH-19</strain>
    </source>
</reference>
<comment type="caution">
    <text evidence="1">The sequence shown here is derived from an EMBL/GenBank/DDBJ whole genome shotgun (WGS) entry which is preliminary data.</text>
</comment>
<organism evidence="1 2">
    <name type="scientific">Marasmiellus scandens</name>
    <dbReference type="NCBI Taxonomy" id="2682957"/>
    <lineage>
        <taxon>Eukaryota</taxon>
        <taxon>Fungi</taxon>
        <taxon>Dikarya</taxon>
        <taxon>Basidiomycota</taxon>
        <taxon>Agaricomycotina</taxon>
        <taxon>Agaricomycetes</taxon>
        <taxon>Agaricomycetidae</taxon>
        <taxon>Agaricales</taxon>
        <taxon>Marasmiineae</taxon>
        <taxon>Omphalotaceae</taxon>
        <taxon>Marasmiellus</taxon>
    </lineage>
</organism>
<name>A0ABR1IU89_9AGAR</name>
<sequence>MSQYRLRQVLDLISVKERELQSINVDIADVEHGLSTQRYHRSSVSAEVVLFKSLLAPIRKLPPEVLVQIFRSFVYDNVDWRDQNALTAITVSHICSTWQLIALMDPFLWNNIAIHGMWDGEEDDIRVNEMLRVLLFRSGNVPLYITISATDSSADFCPRSVVTITRTSARWRLLRLLDFSDNHWNITPLKDVTSVIPALEILDTTPDTDTMMFRDVQFRPWVTTLRIDIANDSNTSYWPRVTDLQVGTETCDTTLPSVLPVCPWLNRLTLFLGPPQLTYPLASIKTVCELVLVAKDISIYDPNVLFAVANLPSLQKLTLRSTEDLMRFGIVLWWHDSLSQMISRCGCHITSLEVHNLHVFPDSLLQLLFILPDLVSFTFTESLPPKSLVIVNHSVLFQELCVPAFGDGFGTKRHFLRRLRNLSLTLSHNFVGADDLIAMVLSRTVRTAYLHWLGYTHLRCLRLTILGGDIGQYFTDRLHSIIPDEEFVLVVCNM</sequence>
<dbReference type="Gene3D" id="1.20.1280.50">
    <property type="match status" value="1"/>
</dbReference>
<keyword evidence="2" id="KW-1185">Reference proteome</keyword>
<dbReference type="InterPro" id="IPR032675">
    <property type="entry name" value="LRR_dom_sf"/>
</dbReference>
<dbReference type="Proteomes" id="UP001498398">
    <property type="component" value="Unassembled WGS sequence"/>
</dbReference>
<accession>A0ABR1IU89</accession>
<evidence type="ECO:0008006" key="3">
    <source>
        <dbReference type="Google" id="ProtNLM"/>
    </source>
</evidence>
<evidence type="ECO:0000313" key="1">
    <source>
        <dbReference type="EMBL" id="KAK7439156.1"/>
    </source>
</evidence>